<proteinExistence type="predicted"/>
<dbReference type="InterPro" id="IPR002686">
    <property type="entry name" value="Transposase_17"/>
</dbReference>
<accession>A5G5X4</accession>
<dbReference type="GO" id="GO:0004803">
    <property type="term" value="F:transposase activity"/>
    <property type="evidence" value="ECO:0007669"/>
    <property type="project" value="InterPro"/>
</dbReference>
<name>A5G5X4_GEOUR</name>
<dbReference type="Pfam" id="PF01797">
    <property type="entry name" value="Y1_Tnp"/>
    <property type="match status" value="1"/>
</dbReference>
<dbReference type="SMART" id="SM01321">
    <property type="entry name" value="Y1_Tnp"/>
    <property type="match status" value="1"/>
</dbReference>
<keyword evidence="3" id="KW-1185">Reference proteome</keyword>
<dbReference type="OrthoDB" id="9800147at2"/>
<organism evidence="2 3">
    <name type="scientific">Geotalea uraniireducens (strain Rf4)</name>
    <name type="common">Geobacter uraniireducens</name>
    <dbReference type="NCBI Taxonomy" id="351605"/>
    <lineage>
        <taxon>Bacteria</taxon>
        <taxon>Pseudomonadati</taxon>
        <taxon>Thermodesulfobacteriota</taxon>
        <taxon>Desulfuromonadia</taxon>
        <taxon>Geobacterales</taxon>
        <taxon>Geobacteraceae</taxon>
        <taxon>Geotalea</taxon>
    </lineage>
</organism>
<dbReference type="Proteomes" id="UP000006695">
    <property type="component" value="Chromosome"/>
</dbReference>
<evidence type="ECO:0000313" key="3">
    <source>
        <dbReference type="Proteomes" id="UP000006695"/>
    </source>
</evidence>
<dbReference type="AlphaFoldDB" id="A5G5X4"/>
<evidence type="ECO:0000259" key="1">
    <source>
        <dbReference type="SMART" id="SM01321"/>
    </source>
</evidence>
<dbReference type="NCBIfam" id="NF047646">
    <property type="entry name" value="REP_Tyr_transpos"/>
    <property type="match status" value="1"/>
</dbReference>
<dbReference type="HOGENOM" id="CLU_068226_0_0_7"/>
<dbReference type="PANTHER" id="PTHR34322:SF2">
    <property type="entry name" value="TRANSPOSASE IS200-LIKE DOMAIN-CONTAINING PROTEIN"/>
    <property type="match status" value="1"/>
</dbReference>
<sequence length="316" mass="36289">MARPLRIEYPGAFYHVTSRGNEQKDVFKSQKDREKFLEYLESATKRYGALIHAYCLMGNHYHLLLETPSGNLSQIMRHVNGAYTTYFNVKRKRAGHLFQGRYKAILVEADEYATELSRYIHLNPVRAGIVAKPEGYQWSSYRSYIGQDNKATDWLKTEFILGYFGTKAPDVKNKYRKFVEDLLDSEYDSPLKATVASTVLGSEEFVREISERHLGERRAERSVPAVKELATRPSMDEIIKEINAVLGERDELIRNMSIYCCQKYSGAKLKEIGERFGISDAAVSQASRRLALKAEKDQQVKKMVDWVEANLGYVRS</sequence>
<feature type="domain" description="Transposase IS200-like" evidence="1">
    <location>
        <begin position="9"/>
        <end position="123"/>
    </location>
</feature>
<dbReference type="RefSeq" id="WP_011939861.1">
    <property type="nucleotide sequence ID" value="NC_009483.1"/>
</dbReference>
<protein>
    <recommendedName>
        <fullName evidence="1">Transposase IS200-like domain-containing protein</fullName>
    </recommendedName>
</protein>
<dbReference type="GO" id="GO:0043565">
    <property type="term" value="F:sequence-specific DNA binding"/>
    <property type="evidence" value="ECO:0007669"/>
    <property type="project" value="InterPro"/>
</dbReference>
<dbReference type="GO" id="GO:0006313">
    <property type="term" value="P:DNA transposition"/>
    <property type="evidence" value="ECO:0007669"/>
    <property type="project" value="InterPro"/>
</dbReference>
<dbReference type="SUPFAM" id="SSF48295">
    <property type="entry name" value="TrpR-like"/>
    <property type="match status" value="1"/>
</dbReference>
<dbReference type="InterPro" id="IPR036515">
    <property type="entry name" value="Transposase_17_sf"/>
</dbReference>
<dbReference type="Gene3D" id="3.30.70.1290">
    <property type="entry name" value="Transposase IS200-like"/>
    <property type="match status" value="1"/>
</dbReference>
<reference evidence="2 3" key="1">
    <citation type="submission" date="2007-05" db="EMBL/GenBank/DDBJ databases">
        <title>Complete sequence of Geobacter uraniireducens Rf4.</title>
        <authorList>
            <consortium name="US DOE Joint Genome Institute"/>
            <person name="Copeland A."/>
            <person name="Lucas S."/>
            <person name="Lapidus A."/>
            <person name="Barry K."/>
            <person name="Detter J.C."/>
            <person name="Glavina del Rio T."/>
            <person name="Hammon N."/>
            <person name="Israni S."/>
            <person name="Dalin E."/>
            <person name="Tice H."/>
            <person name="Pitluck S."/>
            <person name="Chertkov O."/>
            <person name="Brettin T."/>
            <person name="Bruce D."/>
            <person name="Han C."/>
            <person name="Schmutz J."/>
            <person name="Larimer F."/>
            <person name="Land M."/>
            <person name="Hauser L."/>
            <person name="Kyrpides N."/>
            <person name="Mikhailova N."/>
            <person name="Shelobolina E."/>
            <person name="Aklujkar M."/>
            <person name="Lovley D."/>
            <person name="Richardson P."/>
        </authorList>
    </citation>
    <scope>NUCLEOTIDE SEQUENCE [LARGE SCALE GENOMIC DNA]</scope>
    <source>
        <strain evidence="2 3">Rf4</strain>
    </source>
</reference>
<dbReference type="STRING" id="351605.Gura_3020"/>
<dbReference type="PANTHER" id="PTHR34322">
    <property type="entry name" value="TRANSPOSASE, Y1_TNP DOMAIN-CONTAINING"/>
    <property type="match status" value="1"/>
</dbReference>
<dbReference type="Gene3D" id="1.10.1750.10">
    <property type="match status" value="1"/>
</dbReference>
<dbReference type="InterPro" id="IPR010921">
    <property type="entry name" value="Trp_repressor/repl_initiator"/>
</dbReference>
<dbReference type="KEGG" id="gur:Gura_3020"/>
<dbReference type="EMBL" id="CP000698">
    <property type="protein sequence ID" value="ABQ27192.1"/>
    <property type="molecule type" value="Genomic_DNA"/>
</dbReference>
<gene>
    <name evidence="2" type="ordered locus">Gura_3020</name>
</gene>
<evidence type="ECO:0000313" key="2">
    <source>
        <dbReference type="EMBL" id="ABQ27192.1"/>
    </source>
</evidence>
<dbReference type="SUPFAM" id="SSF143422">
    <property type="entry name" value="Transposase IS200-like"/>
    <property type="match status" value="1"/>
</dbReference>